<dbReference type="AlphaFoldDB" id="A0A9N9EA75"/>
<sequence length="590" mass="67899">MELDTLYSCGSNGYNEALFSDTFNFFNENFDDISLYHNFLTNDVNFLPDLNFLPDSEPLSLNSNIQYLEPLNDIPDSDIPTFELFNDISNPFNYQYNLAVSDSFNDWLSIDAFMHQYCFERGFSYQIFHSDKDPKDPTIKVYIRHAGNEHHLSGTFWMSPFQQELYQRFSDVVLNDNTCKTNKYNMYLSVFMVKDNYRRFQNIANALVKDEMSSTYTWILQCLLKATGITPKSFWTDSEPGLINAILQVFPTTSHFYCLFHIWQNVINHLKAKLGSNFNHFAKAFYACRNALCAKAYLPLQFNASIQSTQSVESFNNIIKKSLNGASTLCDVETAIDKRQEEEIRYCQLSNIKTQYTTIGLPHFSFQFFSSIDKDKDADTIDNNFVKDVDDELQITLKAMLDETITKGIICRYFWHVMLYSNAAKFHISIIPVRWYKDEILMKFDNVLENLPVFIAISINSATPYEVDFTLKSLKHIQGSNYKENIQQVIPQRNRFGVAFSTAKMAINIVLETKSDNDNEDSLEENIAAGSNNNENNQSDSEILSLQQRLITQTTNSHVTKIRGAPCKRRIKGAMEGKKVGEVDSEEAKA</sequence>
<organism evidence="2 3">
    <name type="scientific">Funneliformis caledonium</name>
    <dbReference type="NCBI Taxonomy" id="1117310"/>
    <lineage>
        <taxon>Eukaryota</taxon>
        <taxon>Fungi</taxon>
        <taxon>Fungi incertae sedis</taxon>
        <taxon>Mucoromycota</taxon>
        <taxon>Glomeromycotina</taxon>
        <taxon>Glomeromycetes</taxon>
        <taxon>Glomerales</taxon>
        <taxon>Glomeraceae</taxon>
        <taxon>Funneliformis</taxon>
    </lineage>
</organism>
<dbReference type="OrthoDB" id="1927586at2759"/>
<dbReference type="Proteomes" id="UP000789570">
    <property type="component" value="Unassembled WGS sequence"/>
</dbReference>
<proteinExistence type="predicted"/>
<gene>
    <name evidence="2" type="ORF">FCALED_LOCUS11694</name>
</gene>
<protein>
    <submittedName>
        <fullName evidence="2">15543_t:CDS:1</fullName>
    </submittedName>
</protein>
<evidence type="ECO:0000259" key="1">
    <source>
        <dbReference type="Pfam" id="PF10551"/>
    </source>
</evidence>
<dbReference type="InterPro" id="IPR018289">
    <property type="entry name" value="MULE_transposase_dom"/>
</dbReference>
<evidence type="ECO:0000313" key="2">
    <source>
        <dbReference type="EMBL" id="CAG8664193.1"/>
    </source>
</evidence>
<feature type="domain" description="MULE transposase" evidence="1">
    <location>
        <begin position="172"/>
        <end position="265"/>
    </location>
</feature>
<name>A0A9N9EA75_9GLOM</name>
<evidence type="ECO:0000313" key="3">
    <source>
        <dbReference type="Proteomes" id="UP000789570"/>
    </source>
</evidence>
<accession>A0A9N9EA75</accession>
<dbReference type="Pfam" id="PF10551">
    <property type="entry name" value="MULE"/>
    <property type="match status" value="1"/>
</dbReference>
<reference evidence="2" key="1">
    <citation type="submission" date="2021-06" db="EMBL/GenBank/DDBJ databases">
        <authorList>
            <person name="Kallberg Y."/>
            <person name="Tangrot J."/>
            <person name="Rosling A."/>
        </authorList>
    </citation>
    <scope>NUCLEOTIDE SEQUENCE</scope>
    <source>
        <strain evidence="2">UK204</strain>
    </source>
</reference>
<comment type="caution">
    <text evidence="2">The sequence shown here is derived from an EMBL/GenBank/DDBJ whole genome shotgun (WGS) entry which is preliminary data.</text>
</comment>
<dbReference type="EMBL" id="CAJVPQ010005113">
    <property type="protein sequence ID" value="CAG8664193.1"/>
    <property type="molecule type" value="Genomic_DNA"/>
</dbReference>
<dbReference type="PANTHER" id="PTHR47718">
    <property type="entry name" value="OS01G0519700 PROTEIN"/>
    <property type="match status" value="1"/>
</dbReference>
<keyword evidence="3" id="KW-1185">Reference proteome</keyword>